<protein>
    <submittedName>
        <fullName evidence="1">Uncharacterized protein</fullName>
    </submittedName>
</protein>
<proteinExistence type="predicted"/>
<accession>A0A8H3LIR2</accession>
<sequence length="90" mass="10810">MLIYNIYNYPEINSISPHHHCHYYYCSTRRNKSRYSVYFNYSDSYSSSQPKGRSTTKHHRDNDIKALSRAITTLMEEVYSLKKSQTRNDF</sequence>
<evidence type="ECO:0000313" key="2">
    <source>
        <dbReference type="Proteomes" id="UP000615446"/>
    </source>
</evidence>
<dbReference type="EMBL" id="BLAL01000162">
    <property type="protein sequence ID" value="GES86837.1"/>
    <property type="molecule type" value="Genomic_DNA"/>
</dbReference>
<reference evidence="1" key="1">
    <citation type="submission" date="2019-10" db="EMBL/GenBank/DDBJ databases">
        <title>Conservation and host-specific expression of non-tandemly repeated heterogenous ribosome RNA gene in arbuscular mycorrhizal fungi.</title>
        <authorList>
            <person name="Maeda T."/>
            <person name="Kobayashi Y."/>
            <person name="Nakagawa T."/>
            <person name="Ezawa T."/>
            <person name="Yamaguchi K."/>
            <person name="Bino T."/>
            <person name="Nishimoto Y."/>
            <person name="Shigenobu S."/>
            <person name="Kawaguchi M."/>
        </authorList>
    </citation>
    <scope>NUCLEOTIDE SEQUENCE</scope>
    <source>
        <strain evidence="1">HR1</strain>
    </source>
</reference>
<gene>
    <name evidence="1" type="ORF">RCL2_001387500</name>
</gene>
<name>A0A8H3LIR2_9GLOM</name>
<evidence type="ECO:0000313" key="1">
    <source>
        <dbReference type="EMBL" id="GES86837.1"/>
    </source>
</evidence>
<dbReference type="Proteomes" id="UP000615446">
    <property type="component" value="Unassembled WGS sequence"/>
</dbReference>
<dbReference type="AlphaFoldDB" id="A0A8H3LIR2"/>
<organism evidence="1 2">
    <name type="scientific">Rhizophagus clarus</name>
    <dbReference type="NCBI Taxonomy" id="94130"/>
    <lineage>
        <taxon>Eukaryota</taxon>
        <taxon>Fungi</taxon>
        <taxon>Fungi incertae sedis</taxon>
        <taxon>Mucoromycota</taxon>
        <taxon>Glomeromycotina</taxon>
        <taxon>Glomeromycetes</taxon>
        <taxon>Glomerales</taxon>
        <taxon>Glomeraceae</taxon>
        <taxon>Rhizophagus</taxon>
    </lineage>
</organism>
<comment type="caution">
    <text evidence="1">The sequence shown here is derived from an EMBL/GenBank/DDBJ whole genome shotgun (WGS) entry which is preliminary data.</text>
</comment>